<evidence type="ECO:0000313" key="2">
    <source>
        <dbReference type="Proteomes" id="UP000061382"/>
    </source>
</evidence>
<evidence type="ECO:0000313" key="1">
    <source>
        <dbReference type="EMBL" id="ALI97756.1"/>
    </source>
</evidence>
<name>A0A0P0CNL6_9BACT</name>
<dbReference type="KEGG" id="rti:DC20_00570"/>
<proteinExistence type="predicted"/>
<dbReference type="Proteomes" id="UP000061382">
    <property type="component" value="Chromosome"/>
</dbReference>
<reference evidence="1 2" key="1">
    <citation type="submission" date="2015-08" db="EMBL/GenBank/DDBJ databases">
        <title>Complete genome sequence of Rufibacter tibetensis strain 1351t, a radiation-resistant bacterium from tibet plateau.</title>
        <authorList>
            <person name="Dai J."/>
        </authorList>
    </citation>
    <scope>NUCLEOTIDE SEQUENCE [LARGE SCALE GENOMIC DNA]</scope>
    <source>
        <strain evidence="1 2">1351</strain>
    </source>
</reference>
<keyword evidence="2" id="KW-1185">Reference proteome</keyword>
<gene>
    <name evidence="1" type="ORF">DC20_00570</name>
</gene>
<organism evidence="1 2">
    <name type="scientific">Rufibacter tibetensis</name>
    <dbReference type="NCBI Taxonomy" id="512763"/>
    <lineage>
        <taxon>Bacteria</taxon>
        <taxon>Pseudomonadati</taxon>
        <taxon>Bacteroidota</taxon>
        <taxon>Cytophagia</taxon>
        <taxon>Cytophagales</taxon>
        <taxon>Hymenobacteraceae</taxon>
        <taxon>Rufibacter</taxon>
    </lineage>
</organism>
<dbReference type="OrthoDB" id="851693at2"/>
<accession>A0A0P0CNL6</accession>
<dbReference type="RefSeq" id="WP_062542050.1">
    <property type="nucleotide sequence ID" value="NZ_CP012643.1"/>
</dbReference>
<sequence>MDKQYPFKDSPQLVFHKEYVSIHLLEAQSLLLLEWKRQISMEERKVGFQEALAFTHKNQISRWLVDDLQLYIITAEEKEWILTQFQEEASKSPLLKLAVVTADFYPSLVVNTEFTEKTKEGYEAKGVIQHEVFTDYASALHWLLPDREV</sequence>
<protein>
    <recommendedName>
        <fullName evidence="3">STAS/SEC14 domain-containing protein</fullName>
    </recommendedName>
</protein>
<dbReference type="PATRIC" id="fig|512763.3.peg.122"/>
<dbReference type="EMBL" id="CP012643">
    <property type="protein sequence ID" value="ALI97756.1"/>
    <property type="molecule type" value="Genomic_DNA"/>
</dbReference>
<evidence type="ECO:0008006" key="3">
    <source>
        <dbReference type="Google" id="ProtNLM"/>
    </source>
</evidence>
<dbReference type="AlphaFoldDB" id="A0A0P0CNL6"/>
<dbReference type="STRING" id="512763.DC20_00570"/>